<proteinExistence type="predicted"/>
<dbReference type="RefSeq" id="WP_125757756.1">
    <property type="nucleotide sequence ID" value="NZ_JBHTOK010000058.1"/>
</dbReference>
<keyword evidence="2" id="KW-1133">Transmembrane helix</keyword>
<dbReference type="Proteomes" id="UP001597212">
    <property type="component" value="Unassembled WGS sequence"/>
</dbReference>
<name>A0ABW4CUK7_9LACO</name>
<comment type="caution">
    <text evidence="3">The sequence shown here is derived from an EMBL/GenBank/DDBJ whole genome shotgun (WGS) entry which is preliminary data.</text>
</comment>
<feature type="transmembrane region" description="Helical" evidence="2">
    <location>
        <begin position="45"/>
        <end position="68"/>
    </location>
</feature>
<dbReference type="PANTHER" id="PTHR34980:SF2">
    <property type="entry name" value="INNER MEMBRANE PROTEIN YHAH-RELATED"/>
    <property type="match status" value="1"/>
</dbReference>
<keyword evidence="2" id="KW-0472">Membrane</keyword>
<feature type="compositionally biased region" description="Low complexity" evidence="1">
    <location>
        <begin position="194"/>
        <end position="212"/>
    </location>
</feature>
<evidence type="ECO:0000313" key="3">
    <source>
        <dbReference type="EMBL" id="MFD1441067.1"/>
    </source>
</evidence>
<feature type="compositionally biased region" description="Basic and acidic residues" evidence="1">
    <location>
        <begin position="213"/>
        <end position="227"/>
    </location>
</feature>
<dbReference type="EMBL" id="JBHTOK010000058">
    <property type="protein sequence ID" value="MFD1441067.1"/>
    <property type="molecule type" value="Genomic_DNA"/>
</dbReference>
<reference evidence="4" key="1">
    <citation type="journal article" date="2019" name="Int. J. Syst. Evol. Microbiol.">
        <title>The Global Catalogue of Microorganisms (GCM) 10K type strain sequencing project: providing services to taxonomists for standard genome sequencing and annotation.</title>
        <authorList>
            <consortium name="The Broad Institute Genomics Platform"/>
            <consortium name="The Broad Institute Genome Sequencing Center for Infectious Disease"/>
            <person name="Wu L."/>
            <person name="Ma J."/>
        </authorList>
    </citation>
    <scope>NUCLEOTIDE SEQUENCE [LARGE SCALE GENOMIC DNA]</scope>
    <source>
        <strain evidence="4">CCM 8912</strain>
    </source>
</reference>
<gene>
    <name evidence="3" type="ORF">ACFQ5K_06755</name>
</gene>
<evidence type="ECO:0000256" key="1">
    <source>
        <dbReference type="SAM" id="MobiDB-lite"/>
    </source>
</evidence>
<dbReference type="InterPro" id="IPR008523">
    <property type="entry name" value="DUF805"/>
</dbReference>
<dbReference type="Pfam" id="PF05656">
    <property type="entry name" value="DUF805"/>
    <property type="match status" value="1"/>
</dbReference>
<organism evidence="3 4">
    <name type="scientific">Lacticaseibacillus hegangensis</name>
    <dbReference type="NCBI Taxonomy" id="2486010"/>
    <lineage>
        <taxon>Bacteria</taxon>
        <taxon>Bacillati</taxon>
        <taxon>Bacillota</taxon>
        <taxon>Bacilli</taxon>
        <taxon>Lactobacillales</taxon>
        <taxon>Lactobacillaceae</taxon>
        <taxon>Lacticaseibacillus</taxon>
    </lineage>
</organism>
<sequence length="227" mass="24488">MAIKSNAQEQATAHNRYYRATGFSSIKAFFGNYVNFTGRSSRSEYWWTILFGTILSIVAMIAFIAAVVGSAVGLDPDHLSPERIFSHMGIGLVVFLLLVIVFALAVLIPSLAIVIRRYRDAGIPWWIYLIQLALNAATNLMPKDSTAASLLSWAVSLSILILTLLPSKPLPNDGAAPQNNLDSRINPDVFAAPKAPAASEAPKAADAPAESSAPEKHDDPDHPYTEG</sequence>
<evidence type="ECO:0000256" key="2">
    <source>
        <dbReference type="SAM" id="Phobius"/>
    </source>
</evidence>
<accession>A0ABW4CUK7</accession>
<feature type="transmembrane region" description="Helical" evidence="2">
    <location>
        <begin position="147"/>
        <end position="165"/>
    </location>
</feature>
<feature type="transmembrane region" description="Helical" evidence="2">
    <location>
        <begin position="125"/>
        <end position="141"/>
    </location>
</feature>
<feature type="transmembrane region" description="Helical" evidence="2">
    <location>
        <begin position="88"/>
        <end position="113"/>
    </location>
</feature>
<dbReference type="PANTHER" id="PTHR34980">
    <property type="entry name" value="INNER MEMBRANE PROTEIN-RELATED-RELATED"/>
    <property type="match status" value="1"/>
</dbReference>
<keyword evidence="2" id="KW-0812">Transmembrane</keyword>
<evidence type="ECO:0000313" key="4">
    <source>
        <dbReference type="Proteomes" id="UP001597212"/>
    </source>
</evidence>
<protein>
    <submittedName>
        <fullName evidence="3">DUF805 domain-containing protein</fullName>
    </submittedName>
</protein>
<keyword evidence="4" id="KW-1185">Reference proteome</keyword>
<feature type="region of interest" description="Disordered" evidence="1">
    <location>
        <begin position="194"/>
        <end position="227"/>
    </location>
</feature>